<keyword evidence="2" id="KW-0963">Cytoplasm</keyword>
<dbReference type="AlphaFoldDB" id="A0A8J1M8F7"/>
<dbReference type="RefSeq" id="XP_041437320.1">
    <property type="nucleotide sequence ID" value="XM_041581386.1"/>
</dbReference>
<feature type="compositionally biased region" description="Basic and acidic residues" evidence="8">
    <location>
        <begin position="449"/>
        <end position="463"/>
    </location>
</feature>
<dbReference type="InterPro" id="IPR032840">
    <property type="entry name" value="CFAP91_dom"/>
</dbReference>
<dbReference type="GeneID" id="108707797"/>
<dbReference type="PANTHER" id="PTHR22455">
    <property type="entry name" value="CILIA- AND FLAGELLA-ASSOCIATED PROTEIN 91"/>
    <property type="match status" value="1"/>
</dbReference>
<evidence type="ECO:0000256" key="4">
    <source>
        <dbReference type="ARBA" id="ARBA00023273"/>
    </source>
</evidence>
<feature type="compositionally biased region" description="Basic and acidic residues" evidence="8">
    <location>
        <begin position="1018"/>
        <end position="1038"/>
    </location>
</feature>
<keyword evidence="11" id="KW-0282">Flagellum</keyword>
<feature type="domain" description="CFAP91" evidence="9">
    <location>
        <begin position="174"/>
        <end position="326"/>
    </location>
</feature>
<dbReference type="PANTHER" id="PTHR22455:SF10">
    <property type="entry name" value="CILIA- AND FLAGELLA-ASSOCIATED PROTEIN 91"/>
    <property type="match status" value="1"/>
</dbReference>
<sequence length="1070" mass="121209">MRIMSETVTHRPGPGARYRPNRAYDFLYDPLYTLSSEKDHAHASFRAQLSHDRMQKVPVYPTMFSELVHKPRYSLRLQLKDPVPQFMDRRWRGRAEQRLNALKQLAQSQVPTLPPQELGATGGVSGRDRYKYFERPLVPFVQQVPPNVLLAISRADLSPAPDRPATPLVRTVAIQTDYRDSEAQTDPYSPEYVACSGSVPELLTLANLTWGRGLPAGLAEVEMIERAREKRAWEATLPPLSDVSQLEKRRKMLDEQERKEWAFREKEIEKLQEARLEVLRKLLQKREEKQKEIDTKRLDSHWSKRQAEKEERIKQIRKKHITAIRKLTGKMNNVEGKLERRNIIKEFNDFASQTYAPLSRIGYFPDRLAEQYLVKSPFLNSYQGLLELEANLPDFVTQPRVKVPKVRTTTRSGFLKRTAVLDRELEQVHSALLANKTKTQASKKPLRFLEKIEKPAPRPETPRVQDPPEGDEEKELAVILLQKLIRGRAIQNMMFEGKEKRLELIQELRTTHALQEEGQLLKKAEKQATLALQRQRELGEHKASVLDLHLSELEGEVLSDMFDFLSKELVRLQEERRIHAFAMLAERQRRIREAEESGRRQVEERRRREEDEIFRQLVQVHQSTVDSYLEEIILSATEHTAEEQAREEIQRKAEEINDIAYQMESSRTRIQSEEIVAELVYSFLIPEVQKTSVRERVRRSQRRHIQAAHQVICGDTQAFLESRNTFSGNGSAPRDATLQDTHDIETQALLQDTCCIESPYSGNVSTLEREATLQDICGTEREVPAQDICGTKREVPAQDICGTERETPAQDICGTEREVPAQDICGTERETPAQDICGTERETPAQDICGTEGEVPAQDKCGTERETPAQDICGTEGEVPAQDICGTEREVPSQDICGTEGEVPAQDICGTERETPTQDICGTEGEVPAQDICGTEGEVPSQDICGTEGEVPAQDICGTEREVPSQDICGTEGEVPAQDICGTERETPAQDICGTEGEVPAQDICGTEGEVPAQDICGTERETPTQDICGTERERETPAQDICSTEGEVPAQDICGTEREEEQCDTHGTD</sequence>
<dbReference type="KEGG" id="xla:108707797"/>
<dbReference type="CTD" id="108707797"/>
<keyword evidence="3" id="KW-0206">Cytoskeleton</keyword>
<evidence type="ECO:0000256" key="8">
    <source>
        <dbReference type="SAM" id="MobiDB-lite"/>
    </source>
</evidence>
<dbReference type="Proteomes" id="UP000186698">
    <property type="component" value="Chromosome 2L"/>
</dbReference>
<evidence type="ECO:0000256" key="1">
    <source>
        <dbReference type="ARBA" id="ARBA00004430"/>
    </source>
</evidence>
<dbReference type="OrthoDB" id="567787at2759"/>
<keyword evidence="4" id="KW-0966">Cell projection</keyword>
<feature type="region of interest" description="Disordered" evidence="8">
    <location>
        <begin position="1015"/>
        <end position="1070"/>
    </location>
</feature>
<keyword evidence="11" id="KW-0969">Cilium</keyword>
<feature type="coiled-coil region" evidence="7">
    <location>
        <begin position="268"/>
        <end position="299"/>
    </location>
</feature>
<evidence type="ECO:0000256" key="3">
    <source>
        <dbReference type="ARBA" id="ARBA00023212"/>
    </source>
</evidence>
<gene>
    <name evidence="11" type="primary">LOC108707797</name>
</gene>
<proteinExistence type="inferred from homology"/>
<organism evidence="10 11">
    <name type="scientific">Xenopus laevis</name>
    <name type="common">African clawed frog</name>
    <dbReference type="NCBI Taxonomy" id="8355"/>
    <lineage>
        <taxon>Eukaryota</taxon>
        <taxon>Metazoa</taxon>
        <taxon>Chordata</taxon>
        <taxon>Craniata</taxon>
        <taxon>Vertebrata</taxon>
        <taxon>Euteleostomi</taxon>
        <taxon>Amphibia</taxon>
        <taxon>Batrachia</taxon>
        <taxon>Anura</taxon>
        <taxon>Pipoidea</taxon>
        <taxon>Pipidae</taxon>
        <taxon>Xenopodinae</taxon>
        <taxon>Xenopus</taxon>
        <taxon>Xenopus</taxon>
    </lineage>
</organism>
<evidence type="ECO:0000256" key="7">
    <source>
        <dbReference type="SAM" id="Coils"/>
    </source>
</evidence>
<protein>
    <recommendedName>
        <fullName evidence="6">Cilia- and flagella-associated protein 91</fullName>
    </recommendedName>
</protein>
<name>A0A8J1M8F7_XENLA</name>
<accession>A0A8J1M8F7</accession>
<keyword evidence="7" id="KW-0175">Coiled coil</keyword>
<dbReference type="InterPro" id="IPR026720">
    <property type="entry name" value="CFAP91"/>
</dbReference>
<evidence type="ECO:0000259" key="9">
    <source>
        <dbReference type="Pfam" id="PF14738"/>
    </source>
</evidence>
<evidence type="ECO:0000256" key="6">
    <source>
        <dbReference type="ARBA" id="ARBA00029555"/>
    </source>
</evidence>
<comment type="similarity">
    <text evidence="5">Belongs to the CFAP91 family.</text>
</comment>
<feature type="region of interest" description="Disordered" evidence="8">
    <location>
        <begin position="449"/>
        <end position="472"/>
    </location>
</feature>
<keyword evidence="10" id="KW-1185">Reference proteome</keyword>
<dbReference type="GO" id="GO:0005930">
    <property type="term" value="C:axoneme"/>
    <property type="evidence" value="ECO:0007669"/>
    <property type="project" value="UniProtKB-SubCell"/>
</dbReference>
<comment type="subcellular location">
    <subcellularLocation>
        <location evidence="1">Cytoplasm</location>
        <location evidence="1">Cytoskeleton</location>
        <location evidence="1">Cilium axoneme</location>
    </subcellularLocation>
</comment>
<evidence type="ECO:0000313" key="10">
    <source>
        <dbReference type="Proteomes" id="UP000186698"/>
    </source>
</evidence>
<dbReference type="Pfam" id="PF14738">
    <property type="entry name" value="CFAP91"/>
    <property type="match status" value="1"/>
</dbReference>
<evidence type="ECO:0000256" key="2">
    <source>
        <dbReference type="ARBA" id="ARBA00022490"/>
    </source>
</evidence>
<evidence type="ECO:0000256" key="5">
    <source>
        <dbReference type="ARBA" id="ARBA00029468"/>
    </source>
</evidence>
<evidence type="ECO:0000313" key="11">
    <source>
        <dbReference type="RefSeq" id="XP_041437320.1"/>
    </source>
</evidence>
<reference evidence="11" key="1">
    <citation type="submission" date="2025-08" db="UniProtKB">
        <authorList>
            <consortium name="RefSeq"/>
        </authorList>
    </citation>
    <scope>IDENTIFICATION</scope>
    <source>
        <strain evidence="11">J_2021</strain>
        <tissue evidence="11">Erythrocytes</tissue>
    </source>
</reference>